<dbReference type="InterPro" id="IPR011042">
    <property type="entry name" value="6-blade_b-propeller_TolB-like"/>
</dbReference>
<proteinExistence type="predicted"/>
<reference evidence="4" key="1">
    <citation type="journal article" date="2016" name="Nat. Commun.">
        <title>The Gonium pectorale genome demonstrates co-option of cell cycle regulation during the evolution of multicellularity.</title>
        <authorList>
            <person name="Hanschen E.R."/>
            <person name="Marriage T.N."/>
            <person name="Ferris P.J."/>
            <person name="Hamaji T."/>
            <person name="Toyoda A."/>
            <person name="Fujiyama A."/>
            <person name="Neme R."/>
            <person name="Noguchi H."/>
            <person name="Minakuchi Y."/>
            <person name="Suzuki M."/>
            <person name="Kawai-Toyooka H."/>
            <person name="Smith D.R."/>
            <person name="Sparks H."/>
            <person name="Anderson J."/>
            <person name="Bakaric R."/>
            <person name="Luria V."/>
            <person name="Karger A."/>
            <person name="Kirschner M.W."/>
            <person name="Durand P.M."/>
            <person name="Michod R.E."/>
            <person name="Nozaki H."/>
            <person name="Olson B.J."/>
        </authorList>
    </citation>
    <scope>NUCLEOTIDE SEQUENCE [LARGE SCALE GENOMIC DNA]</scope>
    <source>
        <strain evidence="4">NIES-2863</strain>
    </source>
</reference>
<name>A0A150GE28_GONPE</name>
<dbReference type="Proteomes" id="UP000075714">
    <property type="component" value="Unassembled WGS sequence"/>
</dbReference>
<dbReference type="EMBL" id="LSYV01000033">
    <property type="protein sequence ID" value="KXZ47835.1"/>
    <property type="molecule type" value="Genomic_DNA"/>
</dbReference>
<dbReference type="AlphaFoldDB" id="A0A150GE28"/>
<dbReference type="InterPro" id="IPR011659">
    <property type="entry name" value="WD40"/>
</dbReference>
<dbReference type="SUPFAM" id="SSF82171">
    <property type="entry name" value="DPP6 N-terminal domain-like"/>
    <property type="match status" value="1"/>
</dbReference>
<keyword evidence="2" id="KW-0645">Protease</keyword>
<keyword evidence="2" id="KW-0720">Serine protease</keyword>
<dbReference type="PANTHER" id="PTHR42776">
    <property type="entry name" value="SERINE PEPTIDASE S9 FAMILY MEMBER"/>
    <property type="match status" value="1"/>
</dbReference>
<evidence type="ECO:0000256" key="1">
    <source>
        <dbReference type="ARBA" id="ARBA00022801"/>
    </source>
</evidence>
<sequence>MANSRLEAPLKASEEKLQQAQTAVEASRANMTQLPEGQCAVLDQLLRSPVAQECLSRDPGLALMWLDQLQYLERVQAGGKAINAATAVAAADTAPASAAFTPLPLGPGTGGASVRPGSGYKLPPPGIAAIVDAPSQPRLSYSPNCKLFLQLQRPPSLPPIFEMARPELKLGGLRLDPELYARSKMGYNTGVSIVPSSEVVPAPDHKLRHLTGYPPGAWIKYVTWSPDGSHIAFTVSDNTAGRKAQNRTWPDLLRDDHDIALFEYYGVSELLLLDVASGQATTIDQPRMYIEVDPSPDGRYIIVTWLEKPYAGYGRLDPNCSMNDTAGGADGSASE</sequence>
<evidence type="ECO:0000313" key="4">
    <source>
        <dbReference type="Proteomes" id="UP000075714"/>
    </source>
</evidence>
<gene>
    <name evidence="3" type="ORF">GPECTOR_32g447</name>
</gene>
<evidence type="ECO:0008006" key="5">
    <source>
        <dbReference type="Google" id="ProtNLM"/>
    </source>
</evidence>
<keyword evidence="4" id="KW-1185">Reference proteome</keyword>
<evidence type="ECO:0000313" key="3">
    <source>
        <dbReference type="EMBL" id="KXZ47835.1"/>
    </source>
</evidence>
<dbReference type="STRING" id="33097.A0A150GE28"/>
<dbReference type="PANTHER" id="PTHR42776:SF28">
    <property type="entry name" value="GLUTAMYL ENDOPEPTIDASE, CHLOROPLASTIC-RELATED"/>
    <property type="match status" value="1"/>
</dbReference>
<evidence type="ECO:0000256" key="2">
    <source>
        <dbReference type="ARBA" id="ARBA00022825"/>
    </source>
</evidence>
<dbReference type="Pfam" id="PF07676">
    <property type="entry name" value="PD40"/>
    <property type="match status" value="1"/>
</dbReference>
<accession>A0A150GE28</accession>
<organism evidence="3 4">
    <name type="scientific">Gonium pectorale</name>
    <name type="common">Green alga</name>
    <dbReference type="NCBI Taxonomy" id="33097"/>
    <lineage>
        <taxon>Eukaryota</taxon>
        <taxon>Viridiplantae</taxon>
        <taxon>Chlorophyta</taxon>
        <taxon>core chlorophytes</taxon>
        <taxon>Chlorophyceae</taxon>
        <taxon>CS clade</taxon>
        <taxon>Chlamydomonadales</taxon>
        <taxon>Volvocaceae</taxon>
        <taxon>Gonium</taxon>
    </lineage>
</organism>
<dbReference type="GO" id="GO:0004252">
    <property type="term" value="F:serine-type endopeptidase activity"/>
    <property type="evidence" value="ECO:0007669"/>
    <property type="project" value="TreeGrafter"/>
</dbReference>
<dbReference type="Gene3D" id="2.120.10.30">
    <property type="entry name" value="TolB, C-terminal domain"/>
    <property type="match status" value="1"/>
</dbReference>
<comment type="caution">
    <text evidence="3">The sequence shown here is derived from an EMBL/GenBank/DDBJ whole genome shotgun (WGS) entry which is preliminary data.</text>
</comment>
<protein>
    <recommendedName>
        <fullName evidence="5">Dipeptidylpeptidase IV N-terminal domain-containing protein</fullName>
    </recommendedName>
</protein>
<dbReference type="OrthoDB" id="43744at2759"/>
<keyword evidence="1" id="KW-0378">Hydrolase</keyword>